<keyword evidence="6 10" id="KW-0720">Serine protease</keyword>
<comment type="subcellular location">
    <subcellularLocation>
        <location evidence="1">Secreted</location>
    </subcellularLocation>
</comment>
<evidence type="ECO:0000256" key="1">
    <source>
        <dbReference type="ARBA" id="ARBA00004613"/>
    </source>
</evidence>
<sequence>MKVLAIFALVLAYASGSILHDKLKIESSNMWNNRNISIINGHDASPGQFPYQAALIMYKVENISFCGGSLINNNWILTAAHCTHGAHEVTIFLGSVWLNKTTVLRIVQEKDIIIHENWDANLKTNDISLIRIPYVEYSKDIQPVKLPKIQSRNETYANNQSIASGWGRTSNANITNILQYAKVKIMSNNLCKIYFPYKIISSTLCTYTNNATPCFGDSGGPLVESSNLVQVGISAFTSVKCSQRNPAVFTRVTSFLDWIKDNTGMIF</sequence>
<evidence type="ECO:0000256" key="7">
    <source>
        <dbReference type="ARBA" id="ARBA00023145"/>
    </source>
</evidence>
<feature type="domain" description="Peptidase S1" evidence="12">
    <location>
        <begin position="38"/>
        <end position="264"/>
    </location>
</feature>
<dbReference type="GO" id="GO:0004252">
    <property type="term" value="F:serine-type endopeptidase activity"/>
    <property type="evidence" value="ECO:0007669"/>
    <property type="project" value="InterPro"/>
</dbReference>
<evidence type="ECO:0000256" key="10">
    <source>
        <dbReference type="RuleBase" id="RU363034"/>
    </source>
</evidence>
<feature type="chain" id="PRO_5028446577" evidence="11">
    <location>
        <begin position="17"/>
        <end position="267"/>
    </location>
</feature>
<dbReference type="PROSITE" id="PS00135">
    <property type="entry name" value="TRYPSIN_SER"/>
    <property type="match status" value="1"/>
</dbReference>
<evidence type="ECO:0000256" key="4">
    <source>
        <dbReference type="ARBA" id="ARBA00022729"/>
    </source>
</evidence>
<dbReference type="InterPro" id="IPR043504">
    <property type="entry name" value="Peptidase_S1_PA_chymotrypsin"/>
</dbReference>
<dbReference type="InterPro" id="IPR001254">
    <property type="entry name" value="Trypsin_dom"/>
</dbReference>
<dbReference type="InterPro" id="IPR001314">
    <property type="entry name" value="Peptidase_S1A"/>
</dbReference>
<evidence type="ECO:0000256" key="8">
    <source>
        <dbReference type="ARBA" id="ARBA00023157"/>
    </source>
</evidence>
<keyword evidence="3 10" id="KW-0645">Protease</keyword>
<dbReference type="SUPFAM" id="SSF50494">
    <property type="entry name" value="Trypsin-like serine proteases"/>
    <property type="match status" value="1"/>
</dbReference>
<dbReference type="Gene3D" id="2.40.10.10">
    <property type="entry name" value="Trypsin-like serine proteases"/>
    <property type="match status" value="2"/>
</dbReference>
<dbReference type="AlphaFoldDB" id="A0A6P8XX23"/>
<keyword evidence="8" id="KW-1015">Disulfide bond</keyword>
<dbReference type="PROSITE" id="PS50240">
    <property type="entry name" value="TRYPSIN_DOM"/>
    <property type="match status" value="1"/>
</dbReference>
<dbReference type="GO" id="GO:0006508">
    <property type="term" value="P:proteolysis"/>
    <property type="evidence" value="ECO:0007669"/>
    <property type="project" value="UniProtKB-KW"/>
</dbReference>
<evidence type="ECO:0000256" key="11">
    <source>
        <dbReference type="SAM" id="SignalP"/>
    </source>
</evidence>
<dbReference type="InterPro" id="IPR051487">
    <property type="entry name" value="Ser/Thr_Proteases_Immune/Dev"/>
</dbReference>
<comment type="similarity">
    <text evidence="9">Belongs to the peptidase S1 family. CLIP subfamily.</text>
</comment>
<reference evidence="14" key="1">
    <citation type="submission" date="2025-08" db="UniProtKB">
        <authorList>
            <consortium name="RefSeq"/>
        </authorList>
    </citation>
    <scope>IDENTIFICATION</scope>
    <source>
        <strain evidence="14">15112-1751.03</strain>
        <tissue evidence="14">Whole Adult</tissue>
    </source>
</reference>
<dbReference type="CDD" id="cd00190">
    <property type="entry name" value="Tryp_SPc"/>
    <property type="match status" value="1"/>
</dbReference>
<dbReference type="PRINTS" id="PR00722">
    <property type="entry name" value="CHYMOTRYPSIN"/>
</dbReference>
<dbReference type="RefSeq" id="XP_034101947.1">
    <property type="nucleotide sequence ID" value="XM_034246056.2"/>
</dbReference>
<keyword evidence="5 10" id="KW-0378">Hydrolase</keyword>
<proteinExistence type="inferred from homology"/>
<protein>
    <submittedName>
        <fullName evidence="14">Collagenase-like</fullName>
    </submittedName>
</protein>
<dbReference type="OrthoDB" id="5565075at2759"/>
<evidence type="ECO:0000256" key="6">
    <source>
        <dbReference type="ARBA" id="ARBA00022825"/>
    </source>
</evidence>
<dbReference type="Pfam" id="PF00089">
    <property type="entry name" value="Trypsin"/>
    <property type="match status" value="1"/>
</dbReference>
<dbReference type="FunFam" id="2.40.10.10:FF:000146">
    <property type="entry name" value="Serine protease 53"/>
    <property type="match status" value="1"/>
</dbReference>
<dbReference type="PROSITE" id="PS00134">
    <property type="entry name" value="TRYPSIN_HIS"/>
    <property type="match status" value="1"/>
</dbReference>
<dbReference type="Proteomes" id="UP000515160">
    <property type="component" value="Chromosome 3"/>
</dbReference>
<keyword evidence="7" id="KW-0865">Zymogen</keyword>
<evidence type="ECO:0000259" key="12">
    <source>
        <dbReference type="PROSITE" id="PS50240"/>
    </source>
</evidence>
<evidence type="ECO:0000313" key="14">
    <source>
        <dbReference type="RefSeq" id="XP_034101947.1"/>
    </source>
</evidence>
<dbReference type="InterPro" id="IPR018114">
    <property type="entry name" value="TRYPSIN_HIS"/>
</dbReference>
<name>A0A6P8XX23_DROAB</name>
<accession>A0A6P8XX23</accession>
<keyword evidence="2" id="KW-0964">Secreted</keyword>
<evidence type="ECO:0000313" key="13">
    <source>
        <dbReference type="Proteomes" id="UP000515160"/>
    </source>
</evidence>
<organism evidence="13 14">
    <name type="scientific">Drosophila albomicans</name>
    <name type="common">Fruit fly</name>
    <dbReference type="NCBI Taxonomy" id="7291"/>
    <lineage>
        <taxon>Eukaryota</taxon>
        <taxon>Metazoa</taxon>
        <taxon>Ecdysozoa</taxon>
        <taxon>Arthropoda</taxon>
        <taxon>Hexapoda</taxon>
        <taxon>Insecta</taxon>
        <taxon>Pterygota</taxon>
        <taxon>Neoptera</taxon>
        <taxon>Endopterygota</taxon>
        <taxon>Diptera</taxon>
        <taxon>Brachycera</taxon>
        <taxon>Muscomorpha</taxon>
        <taxon>Ephydroidea</taxon>
        <taxon>Drosophilidae</taxon>
        <taxon>Drosophila</taxon>
    </lineage>
</organism>
<dbReference type="InterPro" id="IPR009003">
    <property type="entry name" value="Peptidase_S1_PA"/>
</dbReference>
<evidence type="ECO:0000256" key="5">
    <source>
        <dbReference type="ARBA" id="ARBA00022801"/>
    </source>
</evidence>
<keyword evidence="4 11" id="KW-0732">Signal</keyword>
<evidence type="ECO:0000256" key="3">
    <source>
        <dbReference type="ARBA" id="ARBA00022670"/>
    </source>
</evidence>
<gene>
    <name evidence="14" type="primary">LOC117566515</name>
</gene>
<evidence type="ECO:0000256" key="9">
    <source>
        <dbReference type="ARBA" id="ARBA00024195"/>
    </source>
</evidence>
<dbReference type="GO" id="GO:0005576">
    <property type="term" value="C:extracellular region"/>
    <property type="evidence" value="ECO:0007669"/>
    <property type="project" value="UniProtKB-SubCell"/>
</dbReference>
<dbReference type="InterPro" id="IPR033116">
    <property type="entry name" value="TRYPSIN_SER"/>
</dbReference>
<feature type="signal peptide" evidence="11">
    <location>
        <begin position="1"/>
        <end position="16"/>
    </location>
</feature>
<dbReference type="PANTHER" id="PTHR24256">
    <property type="entry name" value="TRYPTASE-RELATED"/>
    <property type="match status" value="1"/>
</dbReference>
<keyword evidence="13" id="KW-1185">Reference proteome</keyword>
<dbReference type="SMART" id="SM00020">
    <property type="entry name" value="Tryp_SPc"/>
    <property type="match status" value="1"/>
</dbReference>
<evidence type="ECO:0000256" key="2">
    <source>
        <dbReference type="ARBA" id="ARBA00022525"/>
    </source>
</evidence>
<dbReference type="GeneID" id="117566515"/>